<gene>
    <name evidence="1" type="ORF">CU098_008022</name>
</gene>
<dbReference type="OrthoDB" id="2211768at2759"/>
<dbReference type="Proteomes" id="UP000253551">
    <property type="component" value="Unassembled WGS sequence"/>
</dbReference>
<accession>A0A367INQ1</accession>
<dbReference type="AlphaFoldDB" id="A0A367INQ1"/>
<evidence type="ECO:0000313" key="2">
    <source>
        <dbReference type="Proteomes" id="UP000253551"/>
    </source>
</evidence>
<reference evidence="1 2" key="1">
    <citation type="journal article" date="2018" name="G3 (Bethesda)">
        <title>Phylogenetic and Phylogenomic Definition of Rhizopus Species.</title>
        <authorList>
            <person name="Gryganskyi A.P."/>
            <person name="Golan J."/>
            <person name="Dolatabadi S."/>
            <person name="Mondo S."/>
            <person name="Robb S."/>
            <person name="Idnurm A."/>
            <person name="Muszewska A."/>
            <person name="Steczkiewicz K."/>
            <person name="Masonjones S."/>
            <person name="Liao H.L."/>
            <person name="Gajdeczka M.T."/>
            <person name="Anike F."/>
            <person name="Vuek A."/>
            <person name="Anishchenko I.M."/>
            <person name="Voigt K."/>
            <person name="de Hoog G.S."/>
            <person name="Smith M.E."/>
            <person name="Heitman J."/>
            <person name="Vilgalys R."/>
            <person name="Stajich J.E."/>
        </authorList>
    </citation>
    <scope>NUCLEOTIDE SEQUENCE [LARGE SCALE GENOMIC DNA]</scope>
    <source>
        <strain evidence="1 2">LSU 92-RS-03</strain>
    </source>
</reference>
<keyword evidence="2" id="KW-1185">Reference proteome</keyword>
<protein>
    <submittedName>
        <fullName evidence="1">Uncharacterized protein</fullName>
    </submittedName>
</protein>
<proteinExistence type="predicted"/>
<dbReference type="EMBL" id="PJQM01006689">
    <property type="protein sequence ID" value="RCH79263.1"/>
    <property type="molecule type" value="Genomic_DNA"/>
</dbReference>
<feature type="non-terminal residue" evidence="1">
    <location>
        <position position="66"/>
    </location>
</feature>
<evidence type="ECO:0000313" key="1">
    <source>
        <dbReference type="EMBL" id="RCH79263.1"/>
    </source>
</evidence>
<organism evidence="1 2">
    <name type="scientific">Rhizopus stolonifer</name>
    <name type="common">Rhizopus nigricans</name>
    <dbReference type="NCBI Taxonomy" id="4846"/>
    <lineage>
        <taxon>Eukaryota</taxon>
        <taxon>Fungi</taxon>
        <taxon>Fungi incertae sedis</taxon>
        <taxon>Mucoromycota</taxon>
        <taxon>Mucoromycotina</taxon>
        <taxon>Mucoromycetes</taxon>
        <taxon>Mucorales</taxon>
        <taxon>Mucorineae</taxon>
        <taxon>Rhizopodaceae</taxon>
        <taxon>Rhizopus</taxon>
    </lineage>
</organism>
<comment type="caution">
    <text evidence="1">The sequence shown here is derived from an EMBL/GenBank/DDBJ whole genome shotgun (WGS) entry which is preliminary data.</text>
</comment>
<sequence>MGYAYTELFLFRGDTKPGKAKKNEKIDMKIDPRVLYCSNTKKADISVGEFAKKAFPSKLYIDKVKQ</sequence>
<name>A0A367INQ1_RHIST</name>